<reference evidence="1 2" key="1">
    <citation type="submission" date="2017-05" db="EMBL/GenBank/DDBJ databases">
        <authorList>
            <person name="Varghese N."/>
            <person name="Submissions S."/>
        </authorList>
    </citation>
    <scope>NUCLEOTIDE SEQUENCE [LARGE SCALE GENOMIC DNA]</scope>
    <source>
        <strain evidence="1 2">DSM 25457</strain>
    </source>
</reference>
<name>A0ABY1Q9K7_9BACT</name>
<keyword evidence="2" id="KW-1185">Reference proteome</keyword>
<evidence type="ECO:0000313" key="1">
    <source>
        <dbReference type="EMBL" id="SMP64399.1"/>
    </source>
</evidence>
<dbReference type="Proteomes" id="UP001158067">
    <property type="component" value="Unassembled WGS sequence"/>
</dbReference>
<evidence type="ECO:0000313" key="2">
    <source>
        <dbReference type="Proteomes" id="UP001158067"/>
    </source>
</evidence>
<comment type="caution">
    <text evidence="1">The sequence shown here is derived from an EMBL/GenBank/DDBJ whole genome shotgun (WGS) entry which is preliminary data.</text>
</comment>
<gene>
    <name evidence="1" type="ORF">SAMN06265222_108219</name>
</gene>
<proteinExistence type="predicted"/>
<protein>
    <submittedName>
        <fullName evidence="1">Uncharacterized protein</fullName>
    </submittedName>
</protein>
<organism evidence="1 2">
    <name type="scientific">Neorhodopirellula lusitana</name>
    <dbReference type="NCBI Taxonomy" id="445327"/>
    <lineage>
        <taxon>Bacteria</taxon>
        <taxon>Pseudomonadati</taxon>
        <taxon>Planctomycetota</taxon>
        <taxon>Planctomycetia</taxon>
        <taxon>Pirellulales</taxon>
        <taxon>Pirellulaceae</taxon>
        <taxon>Neorhodopirellula</taxon>
    </lineage>
</organism>
<sequence length="75" mass="8036">MIEVCGGDGALSARVTSAVCICTVVEAKRDGGLATPVRMLVPRRALILFYRQESVSISKIHAGWLNCKQALISFG</sequence>
<dbReference type="EMBL" id="FXUG01000008">
    <property type="protein sequence ID" value="SMP64399.1"/>
    <property type="molecule type" value="Genomic_DNA"/>
</dbReference>
<accession>A0ABY1Q9K7</accession>